<dbReference type="AlphaFoldDB" id="A0A162QRB5"/>
<reference evidence="2 3" key="1">
    <citation type="submission" date="2016-03" db="EMBL/GenBank/DDBJ databases">
        <title>EvidentialGene: Evidence-directed Construction of Genes on Genomes.</title>
        <authorList>
            <person name="Gilbert D.G."/>
            <person name="Choi J.-H."/>
            <person name="Mockaitis K."/>
            <person name="Colbourne J."/>
            <person name="Pfrender M."/>
        </authorList>
    </citation>
    <scope>NUCLEOTIDE SEQUENCE [LARGE SCALE GENOMIC DNA]</scope>
    <source>
        <strain evidence="2 3">Xinb3</strain>
        <tissue evidence="2">Complete organism</tissue>
    </source>
</reference>
<dbReference type="InterPro" id="IPR036865">
    <property type="entry name" value="CRAL-TRIO_dom_sf"/>
</dbReference>
<dbReference type="SMART" id="SM00516">
    <property type="entry name" value="SEC14"/>
    <property type="match status" value="1"/>
</dbReference>
<dbReference type="Gene3D" id="1.10.8.20">
    <property type="entry name" value="N-terminal domain of phosphatidylinositol transfer protein sec14p"/>
    <property type="match status" value="1"/>
</dbReference>
<dbReference type="EMBL" id="LRGB01000311">
    <property type="protein sequence ID" value="KZS19888.1"/>
    <property type="molecule type" value="Genomic_DNA"/>
</dbReference>
<evidence type="ECO:0000313" key="3">
    <source>
        <dbReference type="Proteomes" id="UP000076858"/>
    </source>
</evidence>
<proteinExistence type="predicted"/>
<evidence type="ECO:0000313" key="2">
    <source>
        <dbReference type="EMBL" id="KZS19888.1"/>
    </source>
</evidence>
<dbReference type="PANTHER" id="PTHR10174:SF224">
    <property type="entry name" value="RETINOL-BINDING PROTEIN PINTA"/>
    <property type="match status" value="1"/>
</dbReference>
<name>A0A162QRB5_9CRUS</name>
<dbReference type="STRING" id="35525.A0A162QRB5"/>
<dbReference type="CDD" id="cd00170">
    <property type="entry name" value="SEC14"/>
    <property type="match status" value="1"/>
</dbReference>
<dbReference type="SUPFAM" id="SSF46938">
    <property type="entry name" value="CRAL/TRIO N-terminal domain"/>
    <property type="match status" value="1"/>
</dbReference>
<dbReference type="InterPro" id="IPR036273">
    <property type="entry name" value="CRAL/TRIO_N_dom_sf"/>
</dbReference>
<feature type="domain" description="CRAL-TRIO" evidence="1">
    <location>
        <begin position="96"/>
        <end position="261"/>
    </location>
</feature>
<dbReference type="GO" id="GO:0016020">
    <property type="term" value="C:membrane"/>
    <property type="evidence" value="ECO:0007669"/>
    <property type="project" value="TreeGrafter"/>
</dbReference>
<dbReference type="OrthoDB" id="6682367at2759"/>
<comment type="caution">
    <text evidence="2">The sequence shown here is derived from an EMBL/GenBank/DDBJ whole genome shotgun (WGS) entry which is preliminary data.</text>
</comment>
<protein>
    <submittedName>
        <fullName evidence="2">Alpha-tocopherol transfer protein</fullName>
    </submittedName>
</protein>
<organism evidence="2 3">
    <name type="scientific">Daphnia magna</name>
    <dbReference type="NCBI Taxonomy" id="35525"/>
    <lineage>
        <taxon>Eukaryota</taxon>
        <taxon>Metazoa</taxon>
        <taxon>Ecdysozoa</taxon>
        <taxon>Arthropoda</taxon>
        <taxon>Crustacea</taxon>
        <taxon>Branchiopoda</taxon>
        <taxon>Diplostraca</taxon>
        <taxon>Cladocera</taxon>
        <taxon>Anomopoda</taxon>
        <taxon>Daphniidae</taxon>
        <taxon>Daphnia</taxon>
    </lineage>
</organism>
<dbReference type="GO" id="GO:1902936">
    <property type="term" value="F:phosphatidylinositol bisphosphate binding"/>
    <property type="evidence" value="ECO:0007669"/>
    <property type="project" value="TreeGrafter"/>
</dbReference>
<dbReference type="PRINTS" id="PR00180">
    <property type="entry name" value="CRETINALDHBP"/>
</dbReference>
<accession>A0A162QRB5</accession>
<dbReference type="PANTHER" id="PTHR10174">
    <property type="entry name" value="ALPHA-TOCOPHEROL TRANSFER PROTEIN-RELATED"/>
    <property type="match status" value="1"/>
</dbReference>
<dbReference type="InterPro" id="IPR001251">
    <property type="entry name" value="CRAL-TRIO_dom"/>
</dbReference>
<sequence length="314" mass="35749">MSLQESKSYLSIDPEVLNRAKQAIGEDVERKEATLKIIKEWLKKQSHLTCSPDDRFILMYARGCKYSLEKIKRKIDLCLTMRALLPDIFGGWDAKRPEIQNALKYGIMLPLPGYDDLGRKVFIYRMGCFPPDKVKVEDLEKASGMVAEVLAYEEPVMFITGAVVIVDFEGYSLSHLTHRPLSFMKKQAKYFQDAGPASPKSINFIRTPAAFNAVYNLVMGILNDKMKQRVKVHGSDFESLYKEVPKAILPSDYGGQGLSTAELTDIWKKKVEDNRDFLLQQAKYLADESKRQGKPRTTEELFGIEGSFRKLDVD</sequence>
<dbReference type="Pfam" id="PF00650">
    <property type="entry name" value="CRAL_TRIO"/>
    <property type="match status" value="1"/>
</dbReference>
<dbReference type="Proteomes" id="UP000076858">
    <property type="component" value="Unassembled WGS sequence"/>
</dbReference>
<dbReference type="SUPFAM" id="SSF52087">
    <property type="entry name" value="CRAL/TRIO domain"/>
    <property type="match status" value="1"/>
</dbReference>
<dbReference type="Gene3D" id="3.40.525.10">
    <property type="entry name" value="CRAL-TRIO lipid binding domain"/>
    <property type="match status" value="1"/>
</dbReference>
<dbReference type="PROSITE" id="PS50191">
    <property type="entry name" value="CRAL_TRIO"/>
    <property type="match status" value="1"/>
</dbReference>
<gene>
    <name evidence="2" type="ORF">APZ42_013666</name>
</gene>
<keyword evidence="3" id="KW-1185">Reference proteome</keyword>
<evidence type="ECO:0000259" key="1">
    <source>
        <dbReference type="PROSITE" id="PS50191"/>
    </source>
</evidence>